<reference evidence="10" key="2">
    <citation type="submission" date="2023-11" db="UniProtKB">
        <authorList>
            <consortium name="WormBaseParasite"/>
        </authorList>
    </citation>
    <scope>IDENTIFICATION</scope>
</reference>
<dbReference type="Gene3D" id="3.40.33.10">
    <property type="entry name" value="CAP"/>
    <property type="match status" value="1"/>
</dbReference>
<keyword evidence="6" id="KW-0653">Protein transport</keyword>
<evidence type="ECO:0000313" key="9">
    <source>
        <dbReference type="Proteomes" id="UP000050795"/>
    </source>
</evidence>
<sequence>MDDALRELEEAATAQLLAVKTEDRRQAEAKILQFRSLAEPYELCTLILSRSTNDCLLYEAGRCLSHAVVREWNSVFASSWENTDNCKALQLLTIILEWSQNRGFECGPAARQRILSAAGTLVKRASAANAEKIAAAWRLSKSDVTYPQKFRLSSRILTTPPDDPGPACWLMLKLIEYVEDLLQPLTQSDISAINNDQDPVLKRVLLGLFILSALLDEFSYSEDSAALNLPLEAHIFLRARFQDYELPRLFENLLCLANQLLLYWSSLDCSQLSNGQSEVVYRVINALDMITSWDFLPRELVGFHASRIRRTDHETRFRPSSKWHNVMGSDVFPRTLLLFIKLHTWVRGSDLLGSRTLSCLVRFSSMSGPLIDPISSSLTCLTSNGIMSSCFDQNQTMFSSSTLHFLILIEHMNRWLNDGSTTGEQKDLTQTSIEQLINQAPSELRDEIINRIVGAGLAIPSIKLENLIPYELPILSEFILNLVLNSSRAWEPVERVLSLPKLSSQEAFNKQTCQSIFHMGLICLWIMNKFLAILSSVLKQCMHLMASSSTEIDGDGQLAHEAVERLFNCWSDLVDLIPSSFSDMSFVGGKQNHAVTDCDSDDDSPLPLTTGQVQNADQLVQQMKKLLRMLRRSNSIRQSQLFQIYLASKLAQPVGLRRLIKNDDNDEEIDLELDEDDLTASEDSLFAVGACGLSAVDESVNTLVHLLNERVTQLMHIQDKECETTVNLLEDVHWLLLITGHFLVSGPASLTSVLRTNSPWETQFSIPQQLLYLGSNATVDLINSRRLILMSVVQTIDLKGNWPPENLSYTSVPSLVILLCSLFRLLWLQVIYSVGSAQLVADNFWLMTRIAVAYFCQHVVDRHTLNSNISRSPILCILQSDSTQPPAAHQGLLSNQENKLSDGKENLSPENSCYDTNKACIQGLLMCARIALDMWSHEPQVLTAVTRLLNVLSMHSPDASSTLACSAWYELCTIVCGPQASEQTWPNLPADSLIQLVEACLCGSWAIDKARLSSALSHNQNCEEMDTLLLQLLREIRQQVLRVVNILSGDGVTFGSVQNAVAIDVLVNCTTVLRGVSRATGTVASSSESVTDLISLVWNGLLAPFLSSSASYLVLKCHNYSEAIQALFSLFADVADSCLIYLANLPSSLVLSSTSTDNPVSYSSSLLQGDKCMNGGGSNGNGVVCVSSAFLNWIVILCKHYAKNTEGKLNFDATAEDDQIQELRLLLNLLNRVLYHEFELKLSGAIYVVVSGGGMEDKFLVQPNSGEEVTGNSVPTIDAAVIGLGHLLPLITESILAIPELCQAFYSLASYTCELRAQGFVGLTDNQLSCFGRLLRFGIFGENIIHPSRQVKPSSTVGSSSSAILSSSPTGCVDNLVIQQCLEIVIAFTDHFLEIRTRTQLCMTEELQAAMRIISIVGLDTQFLSDLFNLLTRESYSVSLEAAFSSALLNLIHINPNCIVEEEDKTDNIGKELSKTLTKLKQECIITPYMYEQLKPSRSNILRLYCLPKVYKDDVPLRPVLDMLNSPYHSTAKWIAEILKPVRLNLCKHSLSDTFDFVSCVDEINVTVLLSIVKCELTVEQRGILNLHNGIRDDINNRRIPGQPQPKSLEKFVWDSELEQTAADYAKTCNADIITAKQLYNNKYGINIANGDDFKSAFNEWFKRSHYYNFEKNHCNLQDCSSYKQIVSDTTTHIGCALSMCPVENGSSKMTVCLYYPPADANGQPYKIDQRQIDENVSFQSATPIIQPEATSYRLAPGRCRCRC</sequence>
<comment type="similarity">
    <text evidence="3">Belongs to the exportin family.</text>
</comment>
<evidence type="ECO:0000256" key="3">
    <source>
        <dbReference type="ARBA" id="ARBA00009466"/>
    </source>
</evidence>
<dbReference type="GO" id="GO:0005737">
    <property type="term" value="C:cytoplasm"/>
    <property type="evidence" value="ECO:0007669"/>
    <property type="project" value="UniProtKB-SubCell"/>
</dbReference>
<comment type="subcellular location">
    <subcellularLocation>
        <location evidence="2">Cytoplasm</location>
    </subcellularLocation>
    <subcellularLocation>
        <location evidence="1">Nucleus</location>
    </subcellularLocation>
</comment>
<proteinExistence type="inferred from homology"/>
<organism evidence="9 10">
    <name type="scientific">Trichobilharzia regenti</name>
    <name type="common">Nasal bird schistosome</name>
    <dbReference type="NCBI Taxonomy" id="157069"/>
    <lineage>
        <taxon>Eukaryota</taxon>
        <taxon>Metazoa</taxon>
        <taxon>Spiralia</taxon>
        <taxon>Lophotrochozoa</taxon>
        <taxon>Platyhelminthes</taxon>
        <taxon>Trematoda</taxon>
        <taxon>Digenea</taxon>
        <taxon>Strigeidida</taxon>
        <taxon>Schistosomatoidea</taxon>
        <taxon>Schistosomatidae</taxon>
        <taxon>Trichobilharzia</taxon>
    </lineage>
</organism>
<dbReference type="Pfam" id="PF00188">
    <property type="entry name" value="CAP"/>
    <property type="match status" value="1"/>
</dbReference>
<protein>
    <recommendedName>
        <fullName evidence="8">SCP domain-containing protein</fullName>
    </recommendedName>
</protein>
<evidence type="ECO:0000256" key="6">
    <source>
        <dbReference type="ARBA" id="ARBA00022927"/>
    </source>
</evidence>
<dbReference type="InterPro" id="IPR011989">
    <property type="entry name" value="ARM-like"/>
</dbReference>
<evidence type="ECO:0000259" key="8">
    <source>
        <dbReference type="SMART" id="SM00198"/>
    </source>
</evidence>
<dbReference type="InterPro" id="IPR035940">
    <property type="entry name" value="CAP_sf"/>
</dbReference>
<evidence type="ECO:0000313" key="10">
    <source>
        <dbReference type="WBParaSite" id="TREG1_129900.1"/>
    </source>
</evidence>
<evidence type="ECO:0000256" key="4">
    <source>
        <dbReference type="ARBA" id="ARBA00022448"/>
    </source>
</evidence>
<feature type="domain" description="SCP" evidence="8">
    <location>
        <begin position="1579"/>
        <end position="1723"/>
    </location>
</feature>
<dbReference type="SUPFAM" id="SSF55797">
    <property type="entry name" value="PR-1-like"/>
    <property type="match status" value="1"/>
</dbReference>
<evidence type="ECO:0000256" key="1">
    <source>
        <dbReference type="ARBA" id="ARBA00004123"/>
    </source>
</evidence>
<dbReference type="Gene3D" id="1.25.10.10">
    <property type="entry name" value="Leucine-rich Repeat Variant"/>
    <property type="match status" value="1"/>
</dbReference>
<dbReference type="InterPro" id="IPR014044">
    <property type="entry name" value="CAP_dom"/>
</dbReference>
<dbReference type="SMART" id="SM00198">
    <property type="entry name" value="SCP"/>
    <property type="match status" value="1"/>
</dbReference>
<dbReference type="GO" id="GO:0006611">
    <property type="term" value="P:protein export from nucleus"/>
    <property type="evidence" value="ECO:0007669"/>
    <property type="project" value="TreeGrafter"/>
</dbReference>
<keyword evidence="4" id="KW-0813">Transport</keyword>
<dbReference type="InterPro" id="IPR044189">
    <property type="entry name" value="XPO4/7-like"/>
</dbReference>
<evidence type="ECO:0000256" key="7">
    <source>
        <dbReference type="ARBA" id="ARBA00023242"/>
    </source>
</evidence>
<reference evidence="9" key="1">
    <citation type="submission" date="2022-06" db="EMBL/GenBank/DDBJ databases">
        <authorList>
            <person name="Berger JAMES D."/>
            <person name="Berger JAMES D."/>
        </authorList>
    </citation>
    <scope>NUCLEOTIDE SEQUENCE [LARGE SCALE GENOMIC DNA]</scope>
</reference>
<evidence type="ECO:0000256" key="5">
    <source>
        <dbReference type="ARBA" id="ARBA00022490"/>
    </source>
</evidence>
<dbReference type="WBParaSite" id="TREG1_129900.1">
    <property type="protein sequence ID" value="TREG1_129900.1"/>
    <property type="gene ID" value="TREG1_129900"/>
</dbReference>
<keyword evidence="9" id="KW-1185">Reference proteome</keyword>
<evidence type="ECO:0000256" key="2">
    <source>
        <dbReference type="ARBA" id="ARBA00004496"/>
    </source>
</evidence>
<accession>A0AA85J7N8</accession>
<keyword evidence="5" id="KW-0963">Cytoplasm</keyword>
<dbReference type="Proteomes" id="UP000050795">
    <property type="component" value="Unassembled WGS sequence"/>
</dbReference>
<dbReference type="PANTHER" id="PTHR12596">
    <property type="entry name" value="EXPORTIN 4,7-RELATED"/>
    <property type="match status" value="1"/>
</dbReference>
<name>A0AA85J7N8_TRIRE</name>
<dbReference type="CDD" id="cd05380">
    <property type="entry name" value="CAP_euk"/>
    <property type="match status" value="1"/>
</dbReference>
<dbReference type="GO" id="GO:0005643">
    <property type="term" value="C:nuclear pore"/>
    <property type="evidence" value="ECO:0007669"/>
    <property type="project" value="TreeGrafter"/>
</dbReference>
<dbReference type="PANTHER" id="PTHR12596:SF1">
    <property type="entry name" value="EXPORTIN-4"/>
    <property type="match status" value="1"/>
</dbReference>
<dbReference type="GO" id="GO:0005049">
    <property type="term" value="F:nuclear export signal receptor activity"/>
    <property type="evidence" value="ECO:0007669"/>
    <property type="project" value="InterPro"/>
</dbReference>
<keyword evidence="7" id="KW-0539">Nucleus</keyword>